<evidence type="ECO:0000256" key="7">
    <source>
        <dbReference type="SAM" id="Phobius"/>
    </source>
</evidence>
<dbReference type="PANTHER" id="PTHR14969">
    <property type="entry name" value="SPHINGOSINE-1-PHOSPHATE PHOSPHOHYDROLASE"/>
    <property type="match status" value="1"/>
</dbReference>
<feature type="transmembrane region" description="Helical" evidence="7">
    <location>
        <begin position="14"/>
        <end position="34"/>
    </location>
</feature>
<evidence type="ECO:0000256" key="5">
    <source>
        <dbReference type="ARBA" id="ARBA00022989"/>
    </source>
</evidence>
<dbReference type="PANTHER" id="PTHR14969:SF62">
    <property type="entry name" value="DECAPRENYLPHOSPHORYL-5-PHOSPHORIBOSE PHOSPHATASE RV3807C-RELATED"/>
    <property type="match status" value="1"/>
</dbReference>
<comment type="caution">
    <text evidence="9">The sequence shown here is derived from an EMBL/GenBank/DDBJ whole genome shotgun (WGS) entry which is preliminary data.</text>
</comment>
<dbReference type="Pfam" id="PF01569">
    <property type="entry name" value="PAP2"/>
    <property type="match status" value="1"/>
</dbReference>
<dbReference type="SUPFAM" id="SSF48317">
    <property type="entry name" value="Acid phosphatase/Vanadium-dependent haloperoxidase"/>
    <property type="match status" value="1"/>
</dbReference>
<name>A0ABX0DHI9_9MICC</name>
<gene>
    <name evidence="9" type="ORF">G6N77_15750</name>
</gene>
<evidence type="ECO:0000256" key="4">
    <source>
        <dbReference type="ARBA" id="ARBA00022801"/>
    </source>
</evidence>
<feature type="transmembrane region" description="Helical" evidence="7">
    <location>
        <begin position="137"/>
        <end position="159"/>
    </location>
</feature>
<organism evidence="9 10">
    <name type="scientific">Arthrobacter silviterrae</name>
    <dbReference type="NCBI Taxonomy" id="2026658"/>
    <lineage>
        <taxon>Bacteria</taxon>
        <taxon>Bacillati</taxon>
        <taxon>Actinomycetota</taxon>
        <taxon>Actinomycetes</taxon>
        <taxon>Micrococcales</taxon>
        <taxon>Micrococcaceae</taxon>
        <taxon>Arthrobacter</taxon>
    </lineage>
</organism>
<sequence>MAAPLNPRQLPSRVLWAVSIPALAVLLAGAVLVWSTHSVPPFQALDAGWNQVMLASRTPWLTSANRVLDFVGNAGMVIYAAALFLVLLRRHWRLAMFTAAANLAALAATHLLKFLVGRPRPLDRLVHVDSGSYPSGHVSATVAAMVCTAIVIGRLWMWLSGAILSVAMMYSRTYLGAHWISDTAAGALLGAGLTLLLWAAVRDKCLERHSLPAPIG</sequence>
<dbReference type="Proteomes" id="UP000479226">
    <property type="component" value="Unassembled WGS sequence"/>
</dbReference>
<proteinExistence type="predicted"/>
<keyword evidence="3 7" id="KW-0812">Transmembrane</keyword>
<evidence type="ECO:0000256" key="2">
    <source>
        <dbReference type="ARBA" id="ARBA00022475"/>
    </source>
</evidence>
<dbReference type="InterPro" id="IPR000326">
    <property type="entry name" value="PAP2/HPO"/>
</dbReference>
<keyword evidence="2" id="KW-1003">Cell membrane</keyword>
<keyword evidence="10" id="KW-1185">Reference proteome</keyword>
<keyword evidence="6 7" id="KW-0472">Membrane</keyword>
<dbReference type="InterPro" id="IPR036938">
    <property type="entry name" value="PAP2/HPO_sf"/>
</dbReference>
<evidence type="ECO:0000256" key="6">
    <source>
        <dbReference type="ARBA" id="ARBA00023136"/>
    </source>
</evidence>
<dbReference type="SMART" id="SM00014">
    <property type="entry name" value="acidPPc"/>
    <property type="match status" value="1"/>
</dbReference>
<comment type="subcellular location">
    <subcellularLocation>
        <location evidence="1">Cell membrane</location>
        <topology evidence="1">Multi-pass membrane protein</topology>
    </subcellularLocation>
</comment>
<feature type="transmembrane region" description="Helical" evidence="7">
    <location>
        <begin position="179"/>
        <end position="201"/>
    </location>
</feature>
<evidence type="ECO:0000259" key="8">
    <source>
        <dbReference type="SMART" id="SM00014"/>
    </source>
</evidence>
<reference evidence="9 10" key="1">
    <citation type="submission" date="2020-02" db="EMBL/GenBank/DDBJ databases">
        <title>Genome sequence of the type strain DSM 27180 of Arthrobacter silviterrae.</title>
        <authorList>
            <person name="Gao J."/>
            <person name="Sun J."/>
        </authorList>
    </citation>
    <scope>NUCLEOTIDE SEQUENCE [LARGE SCALE GENOMIC DNA]</scope>
    <source>
        <strain evidence="9 10">DSM 27180</strain>
    </source>
</reference>
<keyword evidence="4" id="KW-0378">Hydrolase</keyword>
<dbReference type="Gene3D" id="1.20.144.10">
    <property type="entry name" value="Phosphatidic acid phosphatase type 2/haloperoxidase"/>
    <property type="match status" value="2"/>
</dbReference>
<feature type="transmembrane region" description="Helical" evidence="7">
    <location>
        <begin position="94"/>
        <end position="116"/>
    </location>
</feature>
<feature type="transmembrane region" description="Helical" evidence="7">
    <location>
        <begin position="67"/>
        <end position="88"/>
    </location>
</feature>
<dbReference type="EMBL" id="JAAKZI010000032">
    <property type="protein sequence ID" value="NGN84895.1"/>
    <property type="molecule type" value="Genomic_DNA"/>
</dbReference>
<evidence type="ECO:0000256" key="3">
    <source>
        <dbReference type="ARBA" id="ARBA00022692"/>
    </source>
</evidence>
<evidence type="ECO:0000313" key="10">
    <source>
        <dbReference type="Proteomes" id="UP000479226"/>
    </source>
</evidence>
<feature type="domain" description="Phosphatidic acid phosphatase type 2/haloperoxidase" evidence="8">
    <location>
        <begin position="94"/>
        <end position="198"/>
    </location>
</feature>
<dbReference type="RefSeq" id="WP_165183121.1">
    <property type="nucleotide sequence ID" value="NZ_JAAKZI010000032.1"/>
</dbReference>
<evidence type="ECO:0000313" key="9">
    <source>
        <dbReference type="EMBL" id="NGN84895.1"/>
    </source>
</evidence>
<accession>A0ABX0DHI9</accession>
<evidence type="ECO:0000256" key="1">
    <source>
        <dbReference type="ARBA" id="ARBA00004651"/>
    </source>
</evidence>
<keyword evidence="5 7" id="KW-1133">Transmembrane helix</keyword>
<protein>
    <submittedName>
        <fullName evidence="9">Phosphatase PAP2 family protein</fullName>
    </submittedName>
</protein>